<evidence type="ECO:0008006" key="3">
    <source>
        <dbReference type="Google" id="ProtNLM"/>
    </source>
</evidence>
<organism evidence="1 2">
    <name type="scientific">Streptomyces liangshanensis</name>
    <dbReference type="NCBI Taxonomy" id="2717324"/>
    <lineage>
        <taxon>Bacteria</taxon>
        <taxon>Bacillati</taxon>
        <taxon>Actinomycetota</taxon>
        <taxon>Actinomycetes</taxon>
        <taxon>Kitasatosporales</taxon>
        <taxon>Streptomycetaceae</taxon>
        <taxon>Streptomyces</taxon>
    </lineage>
</organism>
<dbReference type="Proteomes" id="UP000501179">
    <property type="component" value="Chromosome"/>
</dbReference>
<dbReference type="Gene3D" id="1.25.10.10">
    <property type="entry name" value="Leucine-rich Repeat Variant"/>
    <property type="match status" value="3"/>
</dbReference>
<dbReference type="RefSeq" id="WP_167035439.1">
    <property type="nucleotide sequence ID" value="NZ_CP050177.1"/>
</dbReference>
<reference evidence="1 2" key="1">
    <citation type="submission" date="2020-03" db="EMBL/GenBank/DDBJ databases">
        <title>A novel species.</title>
        <authorList>
            <person name="Gao J."/>
        </authorList>
    </citation>
    <scope>NUCLEOTIDE SEQUENCE [LARGE SCALE GENOMIC DNA]</scope>
    <source>
        <strain evidence="1 2">QMT-12</strain>
    </source>
</reference>
<name>A0A6G9H7C4_9ACTN</name>
<dbReference type="AlphaFoldDB" id="A0A6G9H7C4"/>
<keyword evidence="2" id="KW-1185">Reference proteome</keyword>
<dbReference type="InterPro" id="IPR011989">
    <property type="entry name" value="ARM-like"/>
</dbReference>
<accession>A0A6G9H7C4</accession>
<dbReference type="InterPro" id="IPR016024">
    <property type="entry name" value="ARM-type_fold"/>
</dbReference>
<sequence length="505" mass="53460">MNHLLCGLAANEALPPDLVDRLIAVADADVAHVLAGRPDLRHEQAVALVARDGESAQRLAYEGRLTATDVDPVTHPDAALALLDRREGRPEWARLLATHPRVAYRESLAACAGLPSDVVETLAADPDVRVVAELALWTTADAAAALARHPHAEVRRAVAANEATPPAVLAALITGEGLPPARWCLVCDRERTPFVHPTRCPRRDCDLRPGDSCDGSHDSTAHLMRQMALRNPATPTQAVVGFAAHPSIQLRWDLAARPDLPPEVSERLAADPARVVRAALAENPAIGGPLIRAMADDPDQDVRRALARHPDVPLDVLRRLAATTRLGATLLPQISAASPQEVEELAASPDPEVRMLLARRRDLPAGIRDTLAADPDAKVAKSVAPHPGLSEAALRATVGRHGAQVVAAVATNPDATPALLEELTGHRPPVQKAFRAVARHARATAPALLACLADRQARPLAAGRPALAPPVVVELLTDDDPRTVEAAAANPSLPLAVMAELLDRA</sequence>
<dbReference type="EMBL" id="CP050177">
    <property type="protein sequence ID" value="QIQ06390.1"/>
    <property type="molecule type" value="Genomic_DNA"/>
</dbReference>
<evidence type="ECO:0000313" key="1">
    <source>
        <dbReference type="EMBL" id="QIQ06390.1"/>
    </source>
</evidence>
<gene>
    <name evidence="1" type="ORF">HA039_32400</name>
</gene>
<dbReference type="SUPFAM" id="SSF48371">
    <property type="entry name" value="ARM repeat"/>
    <property type="match status" value="1"/>
</dbReference>
<proteinExistence type="predicted"/>
<dbReference type="KEGG" id="slia:HA039_32400"/>
<evidence type="ECO:0000313" key="2">
    <source>
        <dbReference type="Proteomes" id="UP000501179"/>
    </source>
</evidence>
<protein>
    <recommendedName>
        <fullName evidence="3">Leucine rich repeat variant</fullName>
    </recommendedName>
</protein>